<dbReference type="CTD" id="178259"/>
<dbReference type="GO" id="GO:0006281">
    <property type="term" value="P:DNA repair"/>
    <property type="evidence" value="ECO:0000318"/>
    <property type="project" value="GO_Central"/>
</dbReference>
<protein>
    <recommendedName>
        <fullName evidence="9">Replication factor C subunit 3</fullName>
    </recommendedName>
    <alternativeName>
        <fullName evidence="11">Activator 1 38 kDa subunit</fullName>
    </alternativeName>
    <alternativeName>
        <fullName evidence="12">Activator 1 subunit 3</fullName>
    </alternativeName>
    <alternativeName>
        <fullName evidence="10">Replication factor C 38 kDa subunit</fullName>
    </alternativeName>
</protein>
<dbReference type="SMR" id="Q18547"/>
<evidence type="ECO:0000313" key="14">
    <source>
        <dbReference type="Proteomes" id="UP000001940"/>
    </source>
</evidence>
<dbReference type="PANTHER" id="PTHR11669:SF1">
    <property type="entry name" value="REPLICATION FACTOR C SUBUNIT 3"/>
    <property type="match status" value="1"/>
</dbReference>
<dbReference type="Gene3D" id="1.20.272.10">
    <property type="match status" value="1"/>
</dbReference>
<dbReference type="STRING" id="6239.C39E9.13.1"/>
<dbReference type="WormBase" id="C39E9.13">
    <property type="protein sequence ID" value="CE05396"/>
    <property type="gene ID" value="WBGene00004339"/>
    <property type="gene designation" value="rfc-3"/>
</dbReference>
<evidence type="ECO:0000256" key="2">
    <source>
        <dbReference type="ARBA" id="ARBA00005378"/>
    </source>
</evidence>
<evidence type="ECO:0000256" key="10">
    <source>
        <dbReference type="ARBA" id="ARBA00076818"/>
    </source>
</evidence>
<dbReference type="GO" id="GO:0003677">
    <property type="term" value="F:DNA binding"/>
    <property type="evidence" value="ECO:0007669"/>
    <property type="project" value="InterPro"/>
</dbReference>
<dbReference type="Reactome" id="R-CEL-5696400">
    <property type="pathway name" value="Dual Incision in GG-NER"/>
</dbReference>
<dbReference type="DIP" id="DIP-27479N"/>
<evidence type="ECO:0000256" key="8">
    <source>
        <dbReference type="ARBA" id="ARBA00062267"/>
    </source>
</evidence>
<evidence type="ECO:0000313" key="15">
    <source>
        <dbReference type="WormBase" id="C39E9.13"/>
    </source>
</evidence>
<evidence type="ECO:0000256" key="4">
    <source>
        <dbReference type="ARBA" id="ARBA00022741"/>
    </source>
</evidence>
<name>Q18547_CAEEL</name>
<evidence type="ECO:0000256" key="6">
    <source>
        <dbReference type="ARBA" id="ARBA00023242"/>
    </source>
</evidence>
<dbReference type="CDD" id="cd18140">
    <property type="entry name" value="HLD_clamp_RFC"/>
    <property type="match status" value="1"/>
</dbReference>
<dbReference type="Reactome" id="R-CEL-110312">
    <property type="pathway name" value="Translesion synthesis by REV1"/>
</dbReference>
<comment type="interaction">
    <interactant intactId="EBI-314981">
        <id>Q18547</id>
    </interactant>
    <interactant intactId="EBI-318155">
        <id>P53016</id>
        <label>rfc-4</label>
    </interactant>
    <organismsDiffer>false</organismsDiffer>
    <experiments>3</experiments>
</comment>
<dbReference type="Reactome" id="R-CEL-176187">
    <property type="pathway name" value="Activation of ATR in response to replication stress"/>
</dbReference>
<dbReference type="Reactome" id="R-CEL-5651801">
    <property type="pathway name" value="PCNA-Dependent Long Patch Base Excision Repair"/>
</dbReference>
<dbReference type="Reactome" id="R-CEL-174411">
    <property type="pathway name" value="Polymerase switching on the C-strand of the telomere"/>
</dbReference>
<dbReference type="Gene3D" id="1.10.8.60">
    <property type="match status" value="1"/>
</dbReference>
<dbReference type="SUPFAM" id="SSF52540">
    <property type="entry name" value="P-loop containing nucleoside triphosphate hydrolases"/>
    <property type="match status" value="1"/>
</dbReference>
<keyword evidence="6" id="KW-0539">Nucleus</keyword>
<dbReference type="Reactome" id="R-CEL-5655862">
    <property type="pathway name" value="Translesion synthesis by POLK"/>
</dbReference>
<keyword evidence="14" id="KW-1185">Reference proteome</keyword>
<dbReference type="Gene3D" id="3.40.50.300">
    <property type="entry name" value="P-loop containing nucleotide triphosphate hydrolases"/>
    <property type="match status" value="1"/>
</dbReference>
<evidence type="ECO:0000256" key="11">
    <source>
        <dbReference type="ARBA" id="ARBA00079394"/>
    </source>
</evidence>
<dbReference type="InParanoid" id="Q18547"/>
<dbReference type="GO" id="GO:0005634">
    <property type="term" value="C:nucleus"/>
    <property type="evidence" value="ECO:0000318"/>
    <property type="project" value="GO_Central"/>
</dbReference>
<evidence type="ECO:0000256" key="12">
    <source>
        <dbReference type="ARBA" id="ARBA00080379"/>
    </source>
</evidence>
<dbReference type="FunCoup" id="Q18547">
    <property type="interactions" value="2602"/>
</dbReference>
<dbReference type="Reactome" id="R-CEL-110314">
    <property type="pathway name" value="Recognition of DNA damage by PCNA-containing replication complex"/>
</dbReference>
<dbReference type="AlphaFoldDB" id="Q18547"/>
<dbReference type="AGR" id="WB:WBGene00004339"/>
<dbReference type="HOGENOM" id="CLU_042324_5_0_1"/>
<dbReference type="FunFam" id="3.40.50.300:FF:000136">
    <property type="entry name" value="Replication factor C subunit 5"/>
    <property type="match status" value="1"/>
</dbReference>
<dbReference type="Pfam" id="PF13177">
    <property type="entry name" value="DNA_pol3_delta2"/>
    <property type="match status" value="1"/>
</dbReference>
<dbReference type="RefSeq" id="NP_502517.1">
    <property type="nucleotide sequence ID" value="NM_070116.9"/>
</dbReference>
<evidence type="ECO:0000313" key="13">
    <source>
        <dbReference type="EMBL" id="CAA94339.1"/>
    </source>
</evidence>
<dbReference type="GO" id="GO:0005524">
    <property type="term" value="F:ATP binding"/>
    <property type="evidence" value="ECO:0007669"/>
    <property type="project" value="UniProtKB-KW"/>
</dbReference>
<dbReference type="MINT" id="Q18547"/>
<proteinExistence type="evidence at protein level"/>
<dbReference type="InterPro" id="IPR027417">
    <property type="entry name" value="P-loop_NTPase"/>
</dbReference>
<dbReference type="FunFam" id="1.10.8.60:FF:000030">
    <property type="entry name" value="replication factor C subunit 3"/>
    <property type="match status" value="1"/>
</dbReference>
<dbReference type="OMA" id="LKADIMH"/>
<dbReference type="SUPFAM" id="SSF48019">
    <property type="entry name" value="post-AAA+ oligomerization domain-like"/>
    <property type="match status" value="1"/>
</dbReference>
<dbReference type="OrthoDB" id="761538at2759"/>
<dbReference type="PIR" id="T19856">
    <property type="entry name" value="T19856"/>
</dbReference>
<dbReference type="Reactome" id="R-CEL-5693607">
    <property type="pathway name" value="Processing of DNA double-strand break ends"/>
</dbReference>
<keyword evidence="16" id="KW-1267">Proteomics identification</keyword>
<dbReference type="UCSC" id="C39E9.13">
    <property type="organism name" value="c. elegans"/>
</dbReference>
<dbReference type="FunFam" id="1.20.272.10:FF:000002">
    <property type="entry name" value="Replication factor C subunit 3"/>
    <property type="match status" value="1"/>
</dbReference>
<dbReference type="PANTHER" id="PTHR11669">
    <property type="entry name" value="REPLICATION FACTOR C / DNA POLYMERASE III GAMMA-TAU SUBUNIT"/>
    <property type="match status" value="1"/>
</dbReference>
<dbReference type="Reactome" id="R-CEL-6782210">
    <property type="pathway name" value="Gap-filling DNA repair synthesis and ligation in TC-NER"/>
</dbReference>
<dbReference type="PaxDb" id="6239-C39E9.13"/>
<dbReference type="IntAct" id="Q18547">
    <property type="interactions" value="3"/>
</dbReference>
<dbReference type="EMBL" id="BX284604">
    <property type="protein sequence ID" value="CAA94339.1"/>
    <property type="molecule type" value="Genomic_DNA"/>
</dbReference>
<evidence type="ECO:0000256" key="1">
    <source>
        <dbReference type="ARBA" id="ARBA00004123"/>
    </source>
</evidence>
<evidence type="ECO:0000256" key="7">
    <source>
        <dbReference type="ARBA" id="ARBA00058626"/>
    </source>
</evidence>
<dbReference type="Pfam" id="PF22534">
    <property type="entry name" value="RFC_C"/>
    <property type="match status" value="1"/>
</dbReference>
<evidence type="ECO:0007829" key="16">
    <source>
        <dbReference type="PeptideAtlas" id="Q18547"/>
    </source>
</evidence>
<dbReference type="GO" id="GO:0008094">
    <property type="term" value="F:ATP-dependent activity, acting on DNA"/>
    <property type="evidence" value="ECO:0007669"/>
    <property type="project" value="UniProtKB-ARBA"/>
</dbReference>
<dbReference type="PhylomeDB" id="Q18547"/>
<dbReference type="Reactome" id="R-CEL-110320">
    <property type="pathway name" value="Translesion Synthesis by POLH"/>
</dbReference>
<dbReference type="KEGG" id="cel:CELE_C39E9.13"/>
<evidence type="ECO:0000256" key="5">
    <source>
        <dbReference type="ARBA" id="ARBA00022840"/>
    </source>
</evidence>
<comment type="function">
    <text evidence="7">Subunit of the replication factor C (RFC) complex which acts during elongation of primed DNA templates by DNA polymerases delta and epsilon, and is necessary for ATP-dependent loading of proliferating cell nuclear antigen (PCNA) onto primed DNA.</text>
</comment>
<dbReference type="Reactome" id="R-CEL-5696397">
    <property type="pathway name" value="Gap-filling DNA repair synthesis and ligation in GG-NER"/>
</dbReference>
<keyword evidence="3" id="KW-0235">DNA replication</keyword>
<keyword evidence="4" id="KW-0547">Nucleotide-binding</keyword>
<sequence>MALWVDKYRPKDLLGKDGVDYHIEQANHLKFLSADCMPHLLFCGPSGAGKKTRIKCLLRELYGVGVEKTQLIMKSFTSPSNKKLEIQTVSSNYHIEMTPSDVGIYDRVVVQDLVKEMAQTSQIESTSQRSFKVVVLCEADSLTRDAQHGLRRTMEKYANNCKIVLSCESLSRIIEPLQSRCIIINVPAPTDEDVTKVLRKVIERESFLLPENVLQKIVEKSEGNLRRAILMTEALRMENESGVAESVVIPVPEWEIYIQETARLILQKQSSDMLLKVRERLYELLSRCIPPTVIFKKLLEHLLPKCPPQIAREVVSEAAKFEHRLVLGQKAIFHLEGFVAAFMDIYLTNASKPK</sequence>
<dbReference type="GeneID" id="178259"/>
<reference evidence="13 14" key="1">
    <citation type="journal article" date="1998" name="Science">
        <title>Genome sequence of the nematode C. elegans: a platform for investigating biology.</title>
        <authorList>
            <consortium name="The C. elegans sequencing consortium"/>
            <person name="Sulson J.E."/>
            <person name="Waterston R."/>
        </authorList>
    </citation>
    <scope>NUCLEOTIDE SEQUENCE [LARGE SCALE GENOMIC DNA]</scope>
    <source>
        <strain evidence="13 14">Bristol N2</strain>
    </source>
</reference>
<dbReference type="Proteomes" id="UP000001940">
    <property type="component" value="Chromosome IV"/>
</dbReference>
<organism evidence="13 14">
    <name type="scientific">Caenorhabditis elegans</name>
    <dbReference type="NCBI Taxonomy" id="6239"/>
    <lineage>
        <taxon>Eukaryota</taxon>
        <taxon>Metazoa</taxon>
        <taxon>Ecdysozoa</taxon>
        <taxon>Nematoda</taxon>
        <taxon>Chromadorea</taxon>
        <taxon>Rhabditida</taxon>
        <taxon>Rhabditina</taxon>
        <taxon>Rhabditomorpha</taxon>
        <taxon>Rhabditoidea</taxon>
        <taxon>Rhabditidae</taxon>
        <taxon>Peloderinae</taxon>
        <taxon>Caenorhabditis</taxon>
    </lineage>
</organism>
<dbReference type="Reactome" id="R-CEL-69091">
    <property type="pathway name" value="Polymerase switching"/>
</dbReference>
<dbReference type="Reactome" id="R-CEL-5656169">
    <property type="pathway name" value="Termination of translesion DNA synthesis"/>
</dbReference>
<dbReference type="InterPro" id="IPR047854">
    <property type="entry name" value="RFC_lid"/>
</dbReference>
<dbReference type="eggNOG" id="KOG2035">
    <property type="taxonomic scope" value="Eukaryota"/>
</dbReference>
<gene>
    <name evidence="13 15" type="primary">rfc-3</name>
    <name evidence="15" type="ORF">C39E9.13</name>
    <name evidence="13" type="ORF">CELE_C39E9.13</name>
</gene>
<dbReference type="Reactome" id="R-CEL-6782135">
    <property type="pathway name" value="Dual incision in TC-NER"/>
</dbReference>
<dbReference type="GO" id="GO:0006261">
    <property type="term" value="P:DNA-templated DNA replication"/>
    <property type="evidence" value="ECO:0000318"/>
    <property type="project" value="GO_Central"/>
</dbReference>
<dbReference type="InterPro" id="IPR008921">
    <property type="entry name" value="DNA_pol3_clamp-load_cplx_C"/>
</dbReference>
<comment type="subunit">
    <text evidence="8">Subunit of the RFC complex, an heteropentameric complex consisting of a large subunit RFC1 and four small subunits RFC2, RFC3, RFC4 and RFC5; the RFC complex interacts with PCNA. Forms an heterotetrameric complex with RFC2, RFC4 and RFC5; this complex has ATPase activity but is not stimulated by PCNA. The heterotetramer of subunits RFC2, RFC3, RFC4 and RFC5 interacts with RAD17. Interacts with CNTD1; this interaction facilitates crossover formation.</text>
</comment>
<dbReference type="CDD" id="cd00009">
    <property type="entry name" value="AAA"/>
    <property type="match status" value="1"/>
</dbReference>
<keyword evidence="5" id="KW-0067">ATP-binding</keyword>
<evidence type="ECO:0000256" key="9">
    <source>
        <dbReference type="ARBA" id="ARBA00070184"/>
    </source>
</evidence>
<accession>Q18547</accession>
<dbReference type="Bgee" id="WBGene00004339">
    <property type="expression patterns" value="Expressed in germ line (C elegans) and 4 other cell types or tissues"/>
</dbReference>
<evidence type="ECO:0000256" key="3">
    <source>
        <dbReference type="ARBA" id="ARBA00022705"/>
    </source>
</evidence>
<dbReference type="InterPro" id="IPR050238">
    <property type="entry name" value="DNA_Rep/Repair_Clamp_Loader"/>
</dbReference>
<dbReference type="GO" id="GO:0006271">
    <property type="term" value="P:DNA strand elongation involved in DNA replication"/>
    <property type="evidence" value="ECO:0007669"/>
    <property type="project" value="UniProtKB-ARBA"/>
</dbReference>
<dbReference type="Reactome" id="R-CEL-5656121">
    <property type="pathway name" value="Translesion synthesis by POLI"/>
</dbReference>
<comment type="subcellular location">
    <subcellularLocation>
        <location evidence="1">Nucleus</location>
    </subcellularLocation>
</comment>
<comment type="similarity">
    <text evidence="2">Belongs to the activator 1 small subunits family.</text>
</comment>
<dbReference type="PeptideAtlas" id="Q18547"/>
<dbReference type="Pfam" id="PF21960">
    <property type="entry name" value="RCF1-5-like_lid"/>
    <property type="match status" value="1"/>
</dbReference>
<dbReference type="GO" id="GO:0005663">
    <property type="term" value="C:DNA replication factor C complex"/>
    <property type="evidence" value="ECO:0000318"/>
    <property type="project" value="GO_Central"/>
</dbReference>